<feature type="non-terminal residue" evidence="12">
    <location>
        <position position="1"/>
    </location>
</feature>
<dbReference type="EMBL" id="AP019303">
    <property type="protein sequence ID" value="BBH07431.1"/>
    <property type="molecule type" value="Genomic_DNA"/>
</dbReference>
<dbReference type="SUPFAM" id="SSF103612">
    <property type="entry name" value="SBT domain"/>
    <property type="match status" value="1"/>
</dbReference>
<evidence type="ECO:0000256" key="7">
    <source>
        <dbReference type="ARBA" id="ARBA00023163"/>
    </source>
</evidence>
<gene>
    <name evidence="12" type="ORF">Prudu_019366</name>
</gene>
<dbReference type="Gene3D" id="4.10.1100.10">
    <property type="entry name" value="Transcription factor, SBP-box domain"/>
    <property type="match status" value="1"/>
</dbReference>
<dbReference type="AlphaFoldDB" id="A0A4Y1RSU9"/>
<dbReference type="InterPro" id="IPR044817">
    <property type="entry name" value="SBP-like"/>
</dbReference>
<evidence type="ECO:0000259" key="11">
    <source>
        <dbReference type="PROSITE" id="PS51141"/>
    </source>
</evidence>
<accession>A0A4Y1RSU9</accession>
<feature type="compositionally biased region" description="Low complexity" evidence="10">
    <location>
        <begin position="59"/>
        <end position="72"/>
    </location>
</feature>
<keyword evidence="2" id="KW-0479">Metal-binding</keyword>
<keyword evidence="8" id="KW-0539">Nucleus</keyword>
<evidence type="ECO:0000256" key="2">
    <source>
        <dbReference type="ARBA" id="ARBA00022723"/>
    </source>
</evidence>
<dbReference type="PANTHER" id="PTHR31251:SF191">
    <property type="entry name" value="SBP-TYPE DOMAIN-CONTAINING PROTEIN"/>
    <property type="match status" value="1"/>
</dbReference>
<evidence type="ECO:0000256" key="3">
    <source>
        <dbReference type="ARBA" id="ARBA00022771"/>
    </source>
</evidence>
<dbReference type="Pfam" id="PF03110">
    <property type="entry name" value="SBP"/>
    <property type="match status" value="1"/>
</dbReference>
<dbReference type="GO" id="GO:0008270">
    <property type="term" value="F:zinc ion binding"/>
    <property type="evidence" value="ECO:0007669"/>
    <property type="project" value="UniProtKB-KW"/>
</dbReference>
<keyword evidence="5" id="KW-0805">Transcription regulation</keyword>
<protein>
    <submittedName>
        <fullName evidence="12">Squamosa promoter binding protein-like 9</fullName>
    </submittedName>
</protein>
<dbReference type="InterPro" id="IPR036893">
    <property type="entry name" value="SBP_sf"/>
</dbReference>
<feature type="domain" description="SBP-type" evidence="11">
    <location>
        <begin position="89"/>
        <end position="166"/>
    </location>
</feature>
<sequence>REKSYVELGRSTMEMSSSSMTESGSSSSSSPPNSSTESLNGLKFGQKIYFEDASLGASYKSGSAGSSSSSGATPPKKQRAGHLAHPGQPPRCQVEGCQVDLSDAKAYYSRHKVCGLHSKTPKVIVAGLEQRFCQQCSRFHQLPEFDQGKRSCRRRLAGHNERRRNHNLDPYLRVLADFLQNSNKVGSFLMDFTAYPRPADRDARATTRTERVPVNQNANGTGEVSSTCMAEQLCYYIRPLSTGFSRRD</sequence>
<feature type="region of interest" description="Disordered" evidence="10">
    <location>
        <begin position="59"/>
        <end position="90"/>
    </location>
</feature>
<dbReference type="PROSITE" id="PS51141">
    <property type="entry name" value="ZF_SBP"/>
    <property type="match status" value="1"/>
</dbReference>
<comment type="subcellular location">
    <subcellularLocation>
        <location evidence="1">Nucleus</location>
    </subcellularLocation>
</comment>
<keyword evidence="3 9" id="KW-0863">Zinc-finger</keyword>
<evidence type="ECO:0000256" key="10">
    <source>
        <dbReference type="SAM" id="MobiDB-lite"/>
    </source>
</evidence>
<feature type="compositionally biased region" description="Low complexity" evidence="10">
    <location>
        <begin position="11"/>
        <end position="38"/>
    </location>
</feature>
<evidence type="ECO:0000256" key="8">
    <source>
        <dbReference type="ARBA" id="ARBA00023242"/>
    </source>
</evidence>
<evidence type="ECO:0000256" key="9">
    <source>
        <dbReference type="PROSITE-ProRule" id="PRU00470"/>
    </source>
</evidence>
<name>A0A4Y1RSU9_PRUDU</name>
<evidence type="ECO:0000256" key="4">
    <source>
        <dbReference type="ARBA" id="ARBA00022833"/>
    </source>
</evidence>
<organism evidence="12">
    <name type="scientific">Prunus dulcis</name>
    <name type="common">Almond</name>
    <name type="synonym">Amygdalus dulcis</name>
    <dbReference type="NCBI Taxonomy" id="3755"/>
    <lineage>
        <taxon>Eukaryota</taxon>
        <taxon>Viridiplantae</taxon>
        <taxon>Streptophyta</taxon>
        <taxon>Embryophyta</taxon>
        <taxon>Tracheophyta</taxon>
        <taxon>Spermatophyta</taxon>
        <taxon>Magnoliopsida</taxon>
        <taxon>eudicotyledons</taxon>
        <taxon>Gunneridae</taxon>
        <taxon>Pentapetalae</taxon>
        <taxon>rosids</taxon>
        <taxon>fabids</taxon>
        <taxon>Rosales</taxon>
        <taxon>Rosaceae</taxon>
        <taxon>Amygdaloideae</taxon>
        <taxon>Amygdaleae</taxon>
        <taxon>Prunus</taxon>
    </lineage>
</organism>
<keyword evidence="6" id="KW-0238">DNA-binding</keyword>
<evidence type="ECO:0000256" key="1">
    <source>
        <dbReference type="ARBA" id="ARBA00004123"/>
    </source>
</evidence>
<proteinExistence type="predicted"/>
<dbReference type="InterPro" id="IPR004333">
    <property type="entry name" value="SBP_dom"/>
</dbReference>
<keyword evidence="7" id="KW-0804">Transcription</keyword>
<dbReference type="GO" id="GO:0003677">
    <property type="term" value="F:DNA binding"/>
    <property type="evidence" value="ECO:0007669"/>
    <property type="project" value="UniProtKB-KW"/>
</dbReference>
<keyword evidence="4" id="KW-0862">Zinc</keyword>
<feature type="region of interest" description="Disordered" evidence="10">
    <location>
        <begin position="1"/>
        <end position="40"/>
    </location>
</feature>
<dbReference type="FunFam" id="4.10.1100.10:FF:000001">
    <property type="entry name" value="Squamosa promoter-binding-like protein 14"/>
    <property type="match status" value="1"/>
</dbReference>
<evidence type="ECO:0000313" key="12">
    <source>
        <dbReference type="EMBL" id="BBH07431.1"/>
    </source>
</evidence>
<evidence type="ECO:0000256" key="6">
    <source>
        <dbReference type="ARBA" id="ARBA00023125"/>
    </source>
</evidence>
<dbReference type="PANTHER" id="PTHR31251">
    <property type="entry name" value="SQUAMOSA PROMOTER-BINDING-LIKE PROTEIN 4"/>
    <property type="match status" value="1"/>
</dbReference>
<evidence type="ECO:0000256" key="5">
    <source>
        <dbReference type="ARBA" id="ARBA00023015"/>
    </source>
</evidence>
<reference evidence="12" key="1">
    <citation type="journal article" date="2019" name="Science">
        <title>Mutation of a bHLH transcription factor allowed almond domestication.</title>
        <authorList>
            <person name="Sanchez-Perez R."/>
            <person name="Pavan S."/>
            <person name="Mazzeo R."/>
            <person name="Moldovan C."/>
            <person name="Aiese Cigliano R."/>
            <person name="Del Cueto J."/>
            <person name="Ricciardi F."/>
            <person name="Lotti C."/>
            <person name="Ricciardi L."/>
            <person name="Dicenta F."/>
            <person name="Lopez-Marques R.L."/>
            <person name="Lindberg Moller B."/>
        </authorList>
    </citation>
    <scope>NUCLEOTIDE SEQUENCE</scope>
</reference>
<dbReference type="GO" id="GO:0005634">
    <property type="term" value="C:nucleus"/>
    <property type="evidence" value="ECO:0007669"/>
    <property type="project" value="UniProtKB-SubCell"/>
</dbReference>